<evidence type="ECO:0000256" key="1">
    <source>
        <dbReference type="SAM" id="SignalP"/>
    </source>
</evidence>
<accession>A0A8X7Z2B6</accession>
<dbReference type="Proteomes" id="UP000886885">
    <property type="component" value="Chromosome 8D"/>
</dbReference>
<reference evidence="2" key="1">
    <citation type="journal article" date="2020" name="bioRxiv">
        <title>Hybrid origin of Populus tomentosa Carr. identified through genome sequencing and phylogenomic analysis.</title>
        <authorList>
            <person name="An X."/>
            <person name="Gao K."/>
            <person name="Chen Z."/>
            <person name="Li J."/>
            <person name="Yang X."/>
            <person name="Yang X."/>
            <person name="Zhou J."/>
            <person name="Guo T."/>
            <person name="Zhao T."/>
            <person name="Huang S."/>
            <person name="Miao D."/>
            <person name="Khan W.U."/>
            <person name="Rao P."/>
            <person name="Ye M."/>
            <person name="Lei B."/>
            <person name="Liao W."/>
            <person name="Wang J."/>
            <person name="Ji L."/>
            <person name="Li Y."/>
            <person name="Guo B."/>
            <person name="Mustafa N.S."/>
            <person name="Li S."/>
            <person name="Yun Q."/>
            <person name="Keller S.R."/>
            <person name="Mao J."/>
            <person name="Zhang R."/>
            <person name="Strauss S.H."/>
        </authorList>
    </citation>
    <scope>NUCLEOTIDE SEQUENCE</scope>
    <source>
        <strain evidence="2">GM15</strain>
        <tissue evidence="2">Leaf</tissue>
    </source>
</reference>
<feature type="chain" id="PRO_5036462578" evidence="1">
    <location>
        <begin position="24"/>
        <end position="158"/>
    </location>
</feature>
<keyword evidence="3" id="KW-1185">Reference proteome</keyword>
<keyword evidence="1" id="KW-0732">Signal</keyword>
<dbReference type="AlphaFoldDB" id="A0A8X7Z2B6"/>
<sequence>MENTKLYVVAVYILAIFFNTGNAAKPGPSPKFPAILIFGDSTNYPGQKATGRFSDGELVPDMLASALKIKEAVPPFLDPNLSDAEVITGLQASLPRSKMAYIDVYDPLADMIKDPNKNDDSNMWKNPKFIFWDAVHPSSSTYRILFEHFEKFVLPKFL</sequence>
<name>A0A8X7Z2B6_POPTO</name>
<feature type="signal peptide" evidence="1">
    <location>
        <begin position="1"/>
        <end position="23"/>
    </location>
</feature>
<dbReference type="EMBL" id="JAAWWB010000016">
    <property type="protein sequence ID" value="KAG6763838.1"/>
    <property type="molecule type" value="Genomic_DNA"/>
</dbReference>
<evidence type="ECO:0000313" key="2">
    <source>
        <dbReference type="EMBL" id="KAG6763838.1"/>
    </source>
</evidence>
<proteinExistence type="predicted"/>
<gene>
    <name evidence="2" type="ORF">POTOM_031281</name>
</gene>
<organism evidence="2 3">
    <name type="scientific">Populus tomentosa</name>
    <name type="common">Chinese white poplar</name>
    <dbReference type="NCBI Taxonomy" id="118781"/>
    <lineage>
        <taxon>Eukaryota</taxon>
        <taxon>Viridiplantae</taxon>
        <taxon>Streptophyta</taxon>
        <taxon>Embryophyta</taxon>
        <taxon>Tracheophyta</taxon>
        <taxon>Spermatophyta</taxon>
        <taxon>Magnoliopsida</taxon>
        <taxon>eudicotyledons</taxon>
        <taxon>Gunneridae</taxon>
        <taxon>Pentapetalae</taxon>
        <taxon>rosids</taxon>
        <taxon>fabids</taxon>
        <taxon>Malpighiales</taxon>
        <taxon>Salicaceae</taxon>
        <taxon>Saliceae</taxon>
        <taxon>Populus</taxon>
    </lineage>
</organism>
<dbReference type="PANTHER" id="PTHR45642">
    <property type="entry name" value="GDSL ESTERASE/LIPASE EXL3"/>
    <property type="match status" value="1"/>
</dbReference>
<dbReference type="PANTHER" id="PTHR45642:SF120">
    <property type="entry name" value="GDSL-LIKE LIPASE_ACYLHYDROLASE"/>
    <property type="match status" value="1"/>
</dbReference>
<protein>
    <submittedName>
        <fullName evidence="2">Uncharacterized protein</fullName>
    </submittedName>
</protein>
<comment type="caution">
    <text evidence="2">The sequence shown here is derived from an EMBL/GenBank/DDBJ whole genome shotgun (WGS) entry which is preliminary data.</text>
</comment>
<dbReference type="OrthoDB" id="1600564at2759"/>
<dbReference type="InterPro" id="IPR050592">
    <property type="entry name" value="GDSL_lipolytic_enzyme"/>
</dbReference>
<evidence type="ECO:0000313" key="3">
    <source>
        <dbReference type="Proteomes" id="UP000886885"/>
    </source>
</evidence>